<reference evidence="2 3" key="1">
    <citation type="submission" date="2014-04" db="EMBL/GenBank/DDBJ databases">
        <title>Evolutionary Origins and Diversification of the Mycorrhizal Mutualists.</title>
        <authorList>
            <consortium name="DOE Joint Genome Institute"/>
            <consortium name="Mycorrhizal Genomics Consortium"/>
            <person name="Kohler A."/>
            <person name="Kuo A."/>
            <person name="Nagy L.G."/>
            <person name="Floudas D."/>
            <person name="Copeland A."/>
            <person name="Barry K.W."/>
            <person name="Cichocki N."/>
            <person name="Veneault-Fourrey C."/>
            <person name="LaButti K."/>
            <person name="Lindquist E.A."/>
            <person name="Lipzen A."/>
            <person name="Lundell T."/>
            <person name="Morin E."/>
            <person name="Murat C."/>
            <person name="Riley R."/>
            <person name="Ohm R."/>
            <person name="Sun H."/>
            <person name="Tunlid A."/>
            <person name="Henrissat B."/>
            <person name="Grigoriev I.V."/>
            <person name="Hibbett D.S."/>
            <person name="Martin F."/>
        </authorList>
    </citation>
    <scope>NUCLEOTIDE SEQUENCE [LARGE SCALE GENOMIC DNA]</scope>
    <source>
        <strain evidence="2 3">FD-317 M1</strain>
    </source>
</reference>
<proteinExistence type="predicted"/>
<feature type="compositionally biased region" description="Pro residues" evidence="1">
    <location>
        <begin position="172"/>
        <end position="181"/>
    </location>
</feature>
<evidence type="ECO:0000256" key="1">
    <source>
        <dbReference type="SAM" id="MobiDB-lite"/>
    </source>
</evidence>
<feature type="compositionally biased region" description="Basic and acidic residues" evidence="1">
    <location>
        <begin position="352"/>
        <end position="362"/>
    </location>
</feature>
<accession>A0A0D0CLF9</accession>
<keyword evidence="3" id="KW-1185">Reference proteome</keyword>
<feature type="compositionally biased region" description="Basic residues" evidence="1">
    <location>
        <begin position="152"/>
        <end position="162"/>
    </location>
</feature>
<evidence type="ECO:0000313" key="3">
    <source>
        <dbReference type="Proteomes" id="UP000053593"/>
    </source>
</evidence>
<name>A0A0D0CLF9_9AGAR</name>
<feature type="compositionally biased region" description="Low complexity" evidence="1">
    <location>
        <begin position="182"/>
        <end position="205"/>
    </location>
</feature>
<feature type="region of interest" description="Disordered" evidence="1">
    <location>
        <begin position="329"/>
        <end position="384"/>
    </location>
</feature>
<feature type="region of interest" description="Disordered" evidence="1">
    <location>
        <begin position="41"/>
        <end position="102"/>
    </location>
</feature>
<feature type="region of interest" description="Disordered" evidence="1">
    <location>
        <begin position="276"/>
        <end position="303"/>
    </location>
</feature>
<feature type="compositionally biased region" description="Basic and acidic residues" evidence="1">
    <location>
        <begin position="276"/>
        <end position="289"/>
    </location>
</feature>
<protein>
    <submittedName>
        <fullName evidence="2">Uncharacterized protein</fullName>
    </submittedName>
</protein>
<dbReference type="HOGENOM" id="CLU_719720_0_0_1"/>
<dbReference type="Proteomes" id="UP000053593">
    <property type="component" value="Unassembled WGS sequence"/>
</dbReference>
<feature type="region of interest" description="Disordered" evidence="1">
    <location>
        <begin position="138"/>
        <end position="248"/>
    </location>
</feature>
<organism evidence="2 3">
    <name type="scientific">Collybiopsis luxurians FD-317 M1</name>
    <dbReference type="NCBI Taxonomy" id="944289"/>
    <lineage>
        <taxon>Eukaryota</taxon>
        <taxon>Fungi</taxon>
        <taxon>Dikarya</taxon>
        <taxon>Basidiomycota</taxon>
        <taxon>Agaricomycotina</taxon>
        <taxon>Agaricomycetes</taxon>
        <taxon>Agaricomycetidae</taxon>
        <taxon>Agaricales</taxon>
        <taxon>Marasmiineae</taxon>
        <taxon>Omphalotaceae</taxon>
        <taxon>Collybiopsis</taxon>
        <taxon>Collybiopsis luxurians</taxon>
    </lineage>
</organism>
<gene>
    <name evidence="2" type="ORF">GYMLUDRAFT_263891</name>
</gene>
<sequence>MHQIIHSLHPLSIFTMSFFTGASDITFNCVDGQGPVFQRIEGNYTRPNGPHYSERQNQSSSNRYYEPPSSHYRWPQGGRRLGDEQPVDDEEFDTRYGRNPPHCQQVITEDPDCTYTFYDEFSNTMVTEYHGNSRTIVNNFYGPRSGPSRGNARQRPRDRRPRPFQADNDCYPTPPPSPPLDDPYSTYYTAQRTTRVRSSGSGSTRDNYSGIRMNPRNPNRNGPRPVRSFENERDRHRHYESHDADFDPTGRNLHGFSINGGTFNYSSGNIIYHPSDTDLYHEQPEPVDRRPRRNNRSNHNPFRQPRFMNEYAQYMRRYQYYSNTGLPHDPEYPLVPDPEILYEDPAPTYTESLKDAPARIDEPLPSYSRNDPAPLRSYDEQWDE</sequence>
<dbReference type="EMBL" id="KN834801">
    <property type="protein sequence ID" value="KIK55973.1"/>
    <property type="molecule type" value="Genomic_DNA"/>
</dbReference>
<dbReference type="AlphaFoldDB" id="A0A0D0CLF9"/>
<feature type="compositionally biased region" description="Low complexity" evidence="1">
    <location>
        <begin position="212"/>
        <end position="225"/>
    </location>
</feature>
<evidence type="ECO:0000313" key="2">
    <source>
        <dbReference type="EMBL" id="KIK55973.1"/>
    </source>
</evidence>